<evidence type="ECO:0000256" key="17">
    <source>
        <dbReference type="ARBA" id="ARBA00044903"/>
    </source>
</evidence>
<comment type="catalytic activity">
    <reaction evidence="18">
        <text>L-histidyl-L-alpha-amino acid(out) = L-histidyl-L-alpha-amino acid(in)</text>
        <dbReference type="Rhea" id="RHEA:79379"/>
        <dbReference type="ChEBI" id="CHEBI:229964"/>
    </reaction>
</comment>
<dbReference type="Pfam" id="PF07690">
    <property type="entry name" value="MFS_1"/>
    <property type="match status" value="1"/>
</dbReference>
<feature type="transmembrane region" description="Helical" evidence="25">
    <location>
        <begin position="138"/>
        <end position="154"/>
    </location>
</feature>
<feature type="transmembrane region" description="Helical" evidence="25">
    <location>
        <begin position="20"/>
        <end position="38"/>
    </location>
</feature>
<comment type="function">
    <text evidence="23">Lysosomal dipeptide uniporter that selectively exports lysine, arginine or histidine-containing dipeptides with a net positive charge from the lysosome lumen into the cytosol. Could play a role in a specific type of protein O-glycosylation indirectly regulating macrophages migration and tissue invasion. Also essential for liver homeostasis.</text>
</comment>
<comment type="similarity">
    <text evidence="2">Belongs to the major facilitator superfamily.</text>
</comment>
<evidence type="ECO:0000256" key="20">
    <source>
        <dbReference type="ARBA" id="ARBA00044924"/>
    </source>
</evidence>
<dbReference type="PANTHER" id="PTHR23512:SF3">
    <property type="entry name" value="MAJOR FACILITATOR SUPERFAMILY DOMAIN-CONTAINING PROTEIN 1"/>
    <property type="match status" value="1"/>
</dbReference>
<feature type="transmembrane region" description="Helical" evidence="25">
    <location>
        <begin position="45"/>
        <end position="63"/>
    </location>
</feature>
<evidence type="ECO:0000256" key="7">
    <source>
        <dbReference type="ARBA" id="ARBA00023228"/>
    </source>
</evidence>
<evidence type="ECO:0000256" key="4">
    <source>
        <dbReference type="ARBA" id="ARBA00022692"/>
    </source>
</evidence>
<feature type="transmembrane region" description="Helical" evidence="25">
    <location>
        <begin position="323"/>
        <end position="344"/>
    </location>
</feature>
<dbReference type="PROSITE" id="PS50850">
    <property type="entry name" value="MFS"/>
    <property type="match status" value="1"/>
</dbReference>
<keyword evidence="5 25" id="KW-1133">Transmembrane helix</keyword>
<comment type="catalytic activity">
    <reaction evidence="8">
        <text>L-lysyl-L-alanine(out) = L-lysyl-L-alanine(in)</text>
        <dbReference type="Rhea" id="RHEA:79399"/>
        <dbReference type="ChEBI" id="CHEBI:229954"/>
    </reaction>
</comment>
<dbReference type="EMBL" id="CP002872">
    <property type="protein sequence ID" value="AEI35536.1"/>
    <property type="molecule type" value="Genomic_DNA"/>
</dbReference>
<comment type="catalytic activity">
    <reaction evidence="19">
        <text>L-alanyl-L-lysine(out) = L-alanyl-L-lysine(in)</text>
        <dbReference type="Rhea" id="RHEA:79415"/>
        <dbReference type="ChEBI" id="CHEBI:192470"/>
    </reaction>
</comment>
<evidence type="ECO:0000256" key="8">
    <source>
        <dbReference type="ARBA" id="ARBA00044876"/>
    </source>
</evidence>
<evidence type="ECO:0000256" key="9">
    <source>
        <dbReference type="ARBA" id="ARBA00044878"/>
    </source>
</evidence>
<keyword evidence="3" id="KW-0813">Transport</keyword>
<dbReference type="InterPro" id="IPR011701">
    <property type="entry name" value="MFS"/>
</dbReference>
<evidence type="ECO:0000256" key="22">
    <source>
        <dbReference type="ARBA" id="ARBA00045018"/>
    </source>
</evidence>
<evidence type="ECO:0000256" key="11">
    <source>
        <dbReference type="ARBA" id="ARBA00044884"/>
    </source>
</evidence>
<evidence type="ECO:0000256" key="6">
    <source>
        <dbReference type="ARBA" id="ARBA00023136"/>
    </source>
</evidence>
<evidence type="ECO:0000256" key="2">
    <source>
        <dbReference type="ARBA" id="ARBA00008335"/>
    </source>
</evidence>
<feature type="transmembrane region" description="Helical" evidence="25">
    <location>
        <begin position="282"/>
        <end position="302"/>
    </location>
</feature>
<evidence type="ECO:0000256" key="18">
    <source>
        <dbReference type="ARBA" id="ARBA00044912"/>
    </source>
</evidence>
<comment type="subunit">
    <text evidence="24">Homodimer. Interacts with lysosomal protein GLMP (via lumenal domain); the interaction starts while both proteins are still in the endoplasmic reticulum and is required for stabilization of MFSD1 in lysosomes but has no direct effect on its targeting to lysosomes or transporter activity.</text>
</comment>
<comment type="catalytic activity">
    <reaction evidence="9">
        <text>L-histidyl-glycine(out) = L-histidyl-glycine(in)</text>
        <dbReference type="Rhea" id="RHEA:79395"/>
        <dbReference type="ChEBI" id="CHEBI:229957"/>
    </reaction>
</comment>
<evidence type="ECO:0000259" key="26">
    <source>
        <dbReference type="PROSITE" id="PS50850"/>
    </source>
</evidence>
<evidence type="ECO:0000256" key="23">
    <source>
        <dbReference type="ARBA" id="ARBA00045709"/>
    </source>
</evidence>
<sequence length="387" mass="41841">MGDNLIRDFGISHTQLGMLSSAYFISYTIMQIPAGVILDKYNRKVVISVATAFCVLGNYLFSATDNYEIAYIGRIFMGIGSAFGFIGAAKMAAMWLPERLFSTFIGFATVVGILGGLVTDTMLSSLVSELGWKEGNAVFTYIGVGILLLIVLFIRDNPKHVQKFTHLSEANFKETIIKVLKIFCNIRFWSASIIGAVLFIPINVLGSLWGVGLIQAKFGLSQETASHINGVLFIGAAVGFTIAAIIASLTNRYRRMLILSIISLAVILAIILYVPVNLSLFTLLYFLLGAAAGPQAVTFGIAKIISPKGTAGSATAGVNMINNFIPIILLPLVGYILTHFGSLIDNSTTIYTISSYQNALDMVIVFLLICLPIAMIIPKEVDADLDH</sequence>
<evidence type="ECO:0000256" key="24">
    <source>
        <dbReference type="ARBA" id="ARBA00046376"/>
    </source>
</evidence>
<evidence type="ECO:0000256" key="15">
    <source>
        <dbReference type="ARBA" id="ARBA00044899"/>
    </source>
</evidence>
<evidence type="ECO:0000256" key="16">
    <source>
        <dbReference type="ARBA" id="ARBA00044900"/>
    </source>
</evidence>
<comment type="catalytic activity">
    <reaction evidence="11">
        <text>L-alpha-aminoacyl-L-histidine(out) = L-alpha-aminoacyl-L-histidine(in)</text>
        <dbReference type="Rhea" id="RHEA:79375"/>
        <dbReference type="ChEBI" id="CHEBI:229967"/>
    </reaction>
</comment>
<comment type="catalytic activity">
    <reaction evidence="16">
        <text>L-lysyl-L-lysine(out) = L-lysyl-L-lysine(in)</text>
        <dbReference type="Rhea" id="RHEA:79403"/>
        <dbReference type="ChEBI" id="CHEBI:229956"/>
    </reaction>
</comment>
<comment type="catalytic activity">
    <reaction evidence="14">
        <text>L-aspartyl-L-lysine(out) = L-aspartyl-L-lysine(in)</text>
        <dbReference type="Rhea" id="RHEA:79411"/>
        <dbReference type="ChEBI" id="CHEBI:229953"/>
    </reaction>
</comment>
<gene>
    <name evidence="27" type="ordered locus">F7308_0609</name>
</gene>
<feature type="domain" description="Major facilitator superfamily (MFS) profile" evidence="26">
    <location>
        <begin position="1"/>
        <end position="382"/>
    </location>
</feature>
<comment type="catalytic activity">
    <reaction evidence="20">
        <text>L-lysyl-glycine(out) = L-lysyl-glycine(in)</text>
        <dbReference type="Rhea" id="RHEA:79407"/>
        <dbReference type="ChEBI" id="CHEBI:191202"/>
    </reaction>
</comment>
<evidence type="ECO:0000256" key="5">
    <source>
        <dbReference type="ARBA" id="ARBA00022989"/>
    </source>
</evidence>
<dbReference type="SUPFAM" id="SSF103473">
    <property type="entry name" value="MFS general substrate transporter"/>
    <property type="match status" value="1"/>
</dbReference>
<feature type="transmembrane region" description="Helical" evidence="25">
    <location>
        <begin position="188"/>
        <end position="211"/>
    </location>
</feature>
<dbReference type="PANTHER" id="PTHR23512">
    <property type="entry name" value="MAJOR FACILITATOR SUPERFAMILY DOMAIN-CONTAINING PROTEIN 1"/>
    <property type="match status" value="1"/>
</dbReference>
<evidence type="ECO:0000313" key="27">
    <source>
        <dbReference type="EMBL" id="AEI35536.1"/>
    </source>
</evidence>
<organism evidence="27 28">
    <name type="scientific">Francisella salina</name>
    <dbReference type="NCBI Taxonomy" id="573569"/>
    <lineage>
        <taxon>Bacteria</taxon>
        <taxon>Pseudomonadati</taxon>
        <taxon>Pseudomonadota</taxon>
        <taxon>Gammaproteobacteria</taxon>
        <taxon>Thiotrichales</taxon>
        <taxon>Francisellaceae</taxon>
        <taxon>Francisella</taxon>
    </lineage>
</organism>
<dbReference type="InterPro" id="IPR036259">
    <property type="entry name" value="MFS_trans_sf"/>
</dbReference>
<feature type="transmembrane region" description="Helical" evidence="25">
    <location>
        <begin position="256"/>
        <end position="276"/>
    </location>
</feature>
<comment type="catalytic activity">
    <reaction evidence="13">
        <text>L-alpha-aminoacyl-L-lysine(out) = L-alpha-aminoacyl-L-lysine(in)</text>
        <dbReference type="Rhea" id="RHEA:79383"/>
        <dbReference type="ChEBI" id="CHEBI:229966"/>
    </reaction>
</comment>
<keyword evidence="6 25" id="KW-0472">Membrane</keyword>
<feature type="transmembrane region" description="Helical" evidence="25">
    <location>
        <begin position="69"/>
        <end position="88"/>
    </location>
</feature>
<evidence type="ECO:0000256" key="1">
    <source>
        <dbReference type="ARBA" id="ARBA00004155"/>
    </source>
</evidence>
<dbReference type="Gene3D" id="1.20.1250.20">
    <property type="entry name" value="MFS general substrate transporter like domains"/>
    <property type="match status" value="2"/>
</dbReference>
<comment type="catalytic activity">
    <reaction evidence="12">
        <text>L-lysyl-L-alpha-amino acid(out) = L-lysyl-L-alpha-amino acid(in)</text>
        <dbReference type="Rhea" id="RHEA:79387"/>
        <dbReference type="ChEBI" id="CHEBI:229965"/>
    </reaction>
</comment>
<evidence type="ECO:0000256" key="19">
    <source>
        <dbReference type="ARBA" id="ARBA00044919"/>
    </source>
</evidence>
<dbReference type="Proteomes" id="UP000000490">
    <property type="component" value="Chromosome"/>
</dbReference>
<comment type="subcellular location">
    <subcellularLocation>
        <location evidence="1">Lysosome membrane</location>
        <topology evidence="1">Multi-pass membrane protein</topology>
    </subcellularLocation>
</comment>
<keyword evidence="28" id="KW-1185">Reference proteome</keyword>
<comment type="catalytic activity">
    <reaction evidence="17">
        <text>L-arginyl-glycine(out) = L-arginyl-glycine(in)</text>
        <dbReference type="Rhea" id="RHEA:79391"/>
        <dbReference type="ChEBI" id="CHEBI:229955"/>
    </reaction>
</comment>
<feature type="transmembrane region" description="Helical" evidence="25">
    <location>
        <begin position="356"/>
        <end position="377"/>
    </location>
</feature>
<proteinExistence type="inferred from homology"/>
<evidence type="ECO:0000256" key="21">
    <source>
        <dbReference type="ARBA" id="ARBA00044985"/>
    </source>
</evidence>
<reference evidence="27" key="1">
    <citation type="submission" date="2011-05" db="EMBL/GenBank/DDBJ databases">
        <authorList>
            <person name="Kuske C.R."/>
            <person name="Challacombe J.F."/>
            <person name="Siddaramappa S."/>
            <person name="Petersen J.M."/>
            <person name="Bruce D.C."/>
        </authorList>
    </citation>
    <scope>NUCLEOTIDE SEQUENCE</scope>
    <source>
        <strain evidence="27">TX077308</strain>
    </source>
</reference>
<evidence type="ECO:0000256" key="13">
    <source>
        <dbReference type="ARBA" id="ARBA00044893"/>
    </source>
</evidence>
<comment type="catalytic activity">
    <reaction evidence="15">
        <text>L-arginyl-L-alpha-amino acid(out) = L-arginyl-L-alpha-amino acid(in)</text>
        <dbReference type="Rhea" id="RHEA:79371"/>
        <dbReference type="ChEBI" id="CHEBI:84315"/>
    </reaction>
</comment>
<keyword evidence="7" id="KW-0458">Lysosome</keyword>
<dbReference type="InterPro" id="IPR052187">
    <property type="entry name" value="MFSD1"/>
</dbReference>
<feature type="transmembrane region" description="Helical" evidence="25">
    <location>
        <begin position="231"/>
        <end position="249"/>
    </location>
</feature>
<evidence type="ECO:0000313" key="28">
    <source>
        <dbReference type="Proteomes" id="UP000000490"/>
    </source>
</evidence>
<dbReference type="InterPro" id="IPR020846">
    <property type="entry name" value="MFS_dom"/>
</dbReference>
<accession>A0ABN3ZKW4</accession>
<evidence type="ECO:0000256" key="10">
    <source>
        <dbReference type="ARBA" id="ARBA00044881"/>
    </source>
</evidence>
<evidence type="ECO:0000256" key="14">
    <source>
        <dbReference type="ARBA" id="ARBA00044898"/>
    </source>
</evidence>
<evidence type="ECO:0000256" key="12">
    <source>
        <dbReference type="ARBA" id="ARBA00044891"/>
    </source>
</evidence>
<keyword evidence="4 25" id="KW-0812">Transmembrane</keyword>
<name>A0ABN3ZKW4_FRAST</name>
<evidence type="ECO:0000256" key="3">
    <source>
        <dbReference type="ARBA" id="ARBA00022448"/>
    </source>
</evidence>
<evidence type="ECO:0000256" key="25">
    <source>
        <dbReference type="SAM" id="Phobius"/>
    </source>
</evidence>
<comment type="catalytic activity">
    <reaction evidence="10">
        <text>L-alpha-aminoacyl-L-arginine(out) = L-alpha-aminoacyl-L-arginine(in)</text>
        <dbReference type="Rhea" id="RHEA:79367"/>
        <dbReference type="ChEBI" id="CHEBI:229968"/>
    </reaction>
</comment>
<feature type="transmembrane region" description="Helical" evidence="25">
    <location>
        <begin position="100"/>
        <end position="118"/>
    </location>
</feature>
<protein>
    <recommendedName>
        <fullName evidence="21">Lysosomal dipeptide transporter MFSD1</fullName>
    </recommendedName>
    <alternativeName>
        <fullName evidence="22">Major facilitator superfamily domain-containing protein 1</fullName>
    </alternativeName>
</protein>